<evidence type="ECO:0000256" key="1">
    <source>
        <dbReference type="ARBA" id="ARBA00004141"/>
    </source>
</evidence>
<sequence length="455" mass="48376">MSTHLETHTIHPIPHTHRYGRVADLFSVWFSANMTLLTVVTGALGPAIFGLSLFWSVLALVLGNMVGAVFMALHAAQGPRLGVPQMVQSRGQFGIYGSVPIIVLVVLMYIGFAASNCVVGGEALAHVLPAFSGSRGVWAVAILTLVPCIMGYKAIHACSRLASWVSIIAVVYAIGCGLGGFSRSLLADLHGTVAGFFGAFSVSALWQIAYAPYVSDSSRYLPDESGSGRQAFWATYGGTVLGAILPMVLGSLLSLSYPTLPLAGALAHAGGRVGNLVLLVLALAIPLANAMSVYCGALCSLTFVQTFHPAWRSGLGGRLVMTILLLAVALMMSLGMASDFLKAYTSFLDVLMAVLVPWTAINLCDYYLLRHGQYDVKAFFAEDGGLYGRFNILALSVYMLGVLVEIPFMKTGPYTGVLVPRLHGVDISWVVSLLVTGGVYCLLVRYVRGRDVTSP</sequence>
<dbReference type="Pfam" id="PF02133">
    <property type="entry name" value="Transp_cyt_pur"/>
    <property type="match status" value="1"/>
</dbReference>
<evidence type="ECO:0000313" key="10">
    <source>
        <dbReference type="Proteomes" id="UP001165648"/>
    </source>
</evidence>
<feature type="transmembrane region" description="Helical" evidence="8">
    <location>
        <begin position="350"/>
        <end position="369"/>
    </location>
</feature>
<feature type="transmembrane region" description="Helical" evidence="8">
    <location>
        <begin position="277"/>
        <end position="303"/>
    </location>
</feature>
<dbReference type="InterPro" id="IPR026030">
    <property type="entry name" value="Pur-cyt_permease_Fcy2/21/22"/>
</dbReference>
<evidence type="ECO:0000256" key="6">
    <source>
        <dbReference type="ARBA" id="ARBA00023136"/>
    </source>
</evidence>
<keyword evidence="5 8" id="KW-1133">Transmembrane helix</keyword>
<feature type="transmembrane region" description="Helical" evidence="8">
    <location>
        <begin position="25"/>
        <end position="47"/>
    </location>
</feature>
<feature type="transmembrane region" description="Helical" evidence="8">
    <location>
        <begin position="390"/>
        <end position="409"/>
    </location>
</feature>
<feature type="transmembrane region" description="Helical" evidence="8">
    <location>
        <begin position="193"/>
        <end position="213"/>
    </location>
</feature>
<evidence type="ECO:0000256" key="3">
    <source>
        <dbReference type="ARBA" id="ARBA00022448"/>
    </source>
</evidence>
<comment type="similarity">
    <text evidence="2 7">Belongs to the purine-cytosine permease (2.A.39) family.</text>
</comment>
<dbReference type="EMBL" id="JANIDW010000002">
    <property type="protein sequence ID" value="MCX5614798.1"/>
    <property type="molecule type" value="Genomic_DNA"/>
</dbReference>
<protein>
    <submittedName>
        <fullName evidence="9">Cytosine permease</fullName>
    </submittedName>
</protein>
<feature type="transmembrane region" description="Helical" evidence="8">
    <location>
        <begin position="53"/>
        <end position="73"/>
    </location>
</feature>
<keyword evidence="10" id="KW-1185">Reference proteome</keyword>
<dbReference type="Proteomes" id="UP001165648">
    <property type="component" value="Unassembled WGS sequence"/>
</dbReference>
<comment type="caution">
    <text evidence="9">The sequence shown here is derived from an EMBL/GenBank/DDBJ whole genome shotgun (WGS) entry which is preliminary data.</text>
</comment>
<dbReference type="PIRSF" id="PIRSF002744">
    <property type="entry name" value="Pur-cyt_permease"/>
    <property type="match status" value="1"/>
</dbReference>
<evidence type="ECO:0000256" key="8">
    <source>
        <dbReference type="SAM" id="Phobius"/>
    </source>
</evidence>
<evidence type="ECO:0000256" key="4">
    <source>
        <dbReference type="ARBA" id="ARBA00022692"/>
    </source>
</evidence>
<dbReference type="PANTHER" id="PTHR31806:SF1">
    <property type="entry name" value="PURINE-CYTOSINE PERMEASE FCY2-RELATED"/>
    <property type="match status" value="1"/>
</dbReference>
<feature type="transmembrane region" description="Helical" evidence="8">
    <location>
        <begin position="161"/>
        <end position="181"/>
    </location>
</feature>
<gene>
    <name evidence="9" type="ORF">NQF64_06020</name>
</gene>
<organism evidence="9 10">
    <name type="scientific">Bombella saccharophila</name>
    <dbReference type="NCBI Taxonomy" id="2967338"/>
    <lineage>
        <taxon>Bacteria</taxon>
        <taxon>Pseudomonadati</taxon>
        <taxon>Pseudomonadota</taxon>
        <taxon>Alphaproteobacteria</taxon>
        <taxon>Acetobacterales</taxon>
        <taxon>Acetobacteraceae</taxon>
        <taxon>Bombella</taxon>
    </lineage>
</organism>
<comment type="subcellular location">
    <subcellularLocation>
        <location evidence="1">Membrane</location>
        <topology evidence="1">Multi-pass membrane protein</topology>
    </subcellularLocation>
</comment>
<keyword evidence="4 8" id="KW-0812">Transmembrane</keyword>
<accession>A0ABT3W7N5</accession>
<keyword evidence="3 7" id="KW-0813">Transport</keyword>
<feature type="transmembrane region" description="Helical" evidence="8">
    <location>
        <begin position="315"/>
        <end position="338"/>
    </location>
</feature>
<evidence type="ECO:0000256" key="5">
    <source>
        <dbReference type="ARBA" id="ARBA00022989"/>
    </source>
</evidence>
<dbReference type="PANTHER" id="PTHR31806">
    <property type="entry name" value="PURINE-CYTOSINE PERMEASE FCY2-RELATED"/>
    <property type="match status" value="1"/>
</dbReference>
<evidence type="ECO:0000313" key="9">
    <source>
        <dbReference type="EMBL" id="MCX5614798.1"/>
    </source>
</evidence>
<feature type="transmembrane region" description="Helical" evidence="8">
    <location>
        <begin position="135"/>
        <end position="154"/>
    </location>
</feature>
<keyword evidence="6 7" id="KW-0472">Membrane</keyword>
<dbReference type="CDD" id="cd11484">
    <property type="entry name" value="SLC-NCS1sbd_CobB-like"/>
    <property type="match status" value="1"/>
</dbReference>
<feature type="transmembrane region" description="Helical" evidence="8">
    <location>
        <begin position="429"/>
        <end position="447"/>
    </location>
</feature>
<dbReference type="Gene3D" id="1.10.4160.10">
    <property type="entry name" value="Hydantoin permease"/>
    <property type="match status" value="1"/>
</dbReference>
<proteinExistence type="inferred from homology"/>
<feature type="transmembrane region" description="Helical" evidence="8">
    <location>
        <begin position="93"/>
        <end position="115"/>
    </location>
</feature>
<dbReference type="InterPro" id="IPR001248">
    <property type="entry name" value="Pur-cyt_permease"/>
</dbReference>
<reference evidence="9 10" key="1">
    <citation type="submission" date="2022-07" db="EMBL/GenBank/DDBJ databases">
        <title>Bombella genomes.</title>
        <authorList>
            <person name="Harer L."/>
            <person name="Styblova S."/>
            <person name="Ehrmann M."/>
        </authorList>
    </citation>
    <scope>NUCLEOTIDE SEQUENCE [LARGE SCALE GENOMIC DNA]</scope>
    <source>
        <strain evidence="9 10">TMW 2.2558</strain>
    </source>
</reference>
<evidence type="ECO:0000256" key="7">
    <source>
        <dbReference type="PIRNR" id="PIRNR002744"/>
    </source>
</evidence>
<evidence type="ECO:0000256" key="2">
    <source>
        <dbReference type="ARBA" id="ARBA00008974"/>
    </source>
</evidence>
<dbReference type="RefSeq" id="WP_266106806.1">
    <property type="nucleotide sequence ID" value="NZ_JANIDW010000002.1"/>
</dbReference>
<name>A0ABT3W7N5_9PROT</name>
<feature type="transmembrane region" description="Helical" evidence="8">
    <location>
        <begin position="233"/>
        <end position="257"/>
    </location>
</feature>